<comment type="caution">
    <text evidence="2">The sequence shown here is derived from an EMBL/GenBank/DDBJ whole genome shotgun (WGS) entry which is preliminary data.</text>
</comment>
<sequence>MSRPWYVVEPRQRRSIAGHRRTEMSRRLKLEYEEGKTMRELAAKEGITEGMVRRLLQEAGTQIRPRGGAQRSGRK</sequence>
<protein>
    <submittedName>
        <fullName evidence="2">Transcriptional regulator</fullName>
    </submittedName>
</protein>
<dbReference type="Proteomes" id="UP000468735">
    <property type="component" value="Unassembled WGS sequence"/>
</dbReference>
<organism evidence="2 3">
    <name type="scientific">Actinomadura rudentiformis</name>
    <dbReference type="NCBI Taxonomy" id="359158"/>
    <lineage>
        <taxon>Bacteria</taxon>
        <taxon>Bacillati</taxon>
        <taxon>Actinomycetota</taxon>
        <taxon>Actinomycetes</taxon>
        <taxon>Streptosporangiales</taxon>
        <taxon>Thermomonosporaceae</taxon>
        <taxon>Actinomadura</taxon>
    </lineage>
</organism>
<dbReference type="InterPro" id="IPR045745">
    <property type="entry name" value="HTH_58_Actinobacteria-type"/>
</dbReference>
<evidence type="ECO:0000313" key="3">
    <source>
        <dbReference type="Proteomes" id="UP000468735"/>
    </source>
</evidence>
<reference evidence="2 3" key="1">
    <citation type="submission" date="2019-09" db="EMBL/GenBank/DDBJ databases">
        <title>Actinomadura physcomitrii sp. nov., a novel actinomycete isolated from moss [Physcomitrium sphaericum (Ludw) Fuernr].</title>
        <authorList>
            <person name="Zhuang X."/>
            <person name="Liu C."/>
        </authorList>
    </citation>
    <scope>NUCLEOTIDE SEQUENCE [LARGE SCALE GENOMIC DNA]</scope>
    <source>
        <strain evidence="2 3">HMC1</strain>
    </source>
</reference>
<dbReference type="SUPFAM" id="SSF88659">
    <property type="entry name" value="Sigma3 and sigma4 domains of RNA polymerase sigma factors"/>
    <property type="match status" value="1"/>
</dbReference>
<evidence type="ECO:0000313" key="2">
    <source>
        <dbReference type="EMBL" id="KAB2350143.1"/>
    </source>
</evidence>
<dbReference type="Gene3D" id="1.10.10.60">
    <property type="entry name" value="Homeodomain-like"/>
    <property type="match status" value="1"/>
</dbReference>
<dbReference type="OrthoDB" id="9800596at2"/>
<name>A0A6H9Z341_9ACTN</name>
<feature type="domain" description="Helix-turn-helix" evidence="1">
    <location>
        <begin position="15"/>
        <end position="71"/>
    </location>
</feature>
<gene>
    <name evidence="2" type="ORF">F8566_10105</name>
</gene>
<dbReference type="Pfam" id="PF19575">
    <property type="entry name" value="HTH_58"/>
    <property type="match status" value="1"/>
</dbReference>
<proteinExistence type="predicted"/>
<dbReference type="InterPro" id="IPR013324">
    <property type="entry name" value="RNA_pol_sigma_r3/r4-like"/>
</dbReference>
<keyword evidence="3" id="KW-1185">Reference proteome</keyword>
<dbReference type="AlphaFoldDB" id="A0A6H9Z341"/>
<evidence type="ECO:0000259" key="1">
    <source>
        <dbReference type="Pfam" id="PF19575"/>
    </source>
</evidence>
<dbReference type="EMBL" id="WBMT01000004">
    <property type="protein sequence ID" value="KAB2350143.1"/>
    <property type="molecule type" value="Genomic_DNA"/>
</dbReference>
<accession>A0A6H9Z341</accession>